<protein>
    <submittedName>
        <fullName evidence="1">Uncharacterized protein</fullName>
    </submittedName>
</protein>
<accession>A0A0A9G1J5</accession>
<dbReference type="AlphaFoldDB" id="A0A0A9G1J5"/>
<dbReference type="EMBL" id="GBRH01183408">
    <property type="protein sequence ID" value="JAE14488.1"/>
    <property type="molecule type" value="Transcribed_RNA"/>
</dbReference>
<evidence type="ECO:0000313" key="1">
    <source>
        <dbReference type="EMBL" id="JAE14488.1"/>
    </source>
</evidence>
<proteinExistence type="predicted"/>
<reference evidence="1" key="2">
    <citation type="journal article" date="2015" name="Data Brief">
        <title>Shoot transcriptome of the giant reed, Arundo donax.</title>
        <authorList>
            <person name="Barrero R.A."/>
            <person name="Guerrero F.D."/>
            <person name="Moolhuijzen P."/>
            <person name="Goolsby J.A."/>
            <person name="Tidwell J."/>
            <person name="Bellgard S.E."/>
            <person name="Bellgard M.I."/>
        </authorList>
    </citation>
    <scope>NUCLEOTIDE SEQUENCE</scope>
    <source>
        <tissue evidence="1">Shoot tissue taken approximately 20 cm above the soil surface</tissue>
    </source>
</reference>
<organism evidence="1">
    <name type="scientific">Arundo donax</name>
    <name type="common">Giant reed</name>
    <name type="synonym">Donax arundinaceus</name>
    <dbReference type="NCBI Taxonomy" id="35708"/>
    <lineage>
        <taxon>Eukaryota</taxon>
        <taxon>Viridiplantae</taxon>
        <taxon>Streptophyta</taxon>
        <taxon>Embryophyta</taxon>
        <taxon>Tracheophyta</taxon>
        <taxon>Spermatophyta</taxon>
        <taxon>Magnoliopsida</taxon>
        <taxon>Liliopsida</taxon>
        <taxon>Poales</taxon>
        <taxon>Poaceae</taxon>
        <taxon>PACMAD clade</taxon>
        <taxon>Arundinoideae</taxon>
        <taxon>Arundineae</taxon>
        <taxon>Arundo</taxon>
    </lineage>
</organism>
<name>A0A0A9G1J5_ARUDO</name>
<reference evidence="1" key="1">
    <citation type="submission" date="2014-09" db="EMBL/GenBank/DDBJ databases">
        <authorList>
            <person name="Magalhaes I.L.F."/>
            <person name="Oliveira U."/>
            <person name="Santos F.R."/>
            <person name="Vidigal T.H.D.A."/>
            <person name="Brescovit A.D."/>
            <person name="Santos A.J."/>
        </authorList>
    </citation>
    <scope>NUCLEOTIDE SEQUENCE</scope>
    <source>
        <tissue evidence="1">Shoot tissue taken approximately 20 cm above the soil surface</tissue>
    </source>
</reference>
<sequence length="42" mass="5093">MQFLVLLKHDYYLLSNMESFILYHCFFNGGQAVKKGRIWPFH</sequence>